<evidence type="ECO:0000256" key="1">
    <source>
        <dbReference type="SAM" id="MobiDB-lite"/>
    </source>
</evidence>
<feature type="compositionally biased region" description="Basic and acidic residues" evidence="1">
    <location>
        <begin position="217"/>
        <end position="230"/>
    </location>
</feature>
<feature type="compositionally biased region" description="Basic residues" evidence="1">
    <location>
        <begin position="231"/>
        <end position="241"/>
    </location>
</feature>
<reference evidence="2" key="1">
    <citation type="journal article" date="2023" name="Insect Mol. Biol.">
        <title>Genome sequencing provides insights into the evolution of gene families encoding plant cell wall-degrading enzymes in longhorned beetles.</title>
        <authorList>
            <person name="Shin N.R."/>
            <person name="Okamura Y."/>
            <person name="Kirsch R."/>
            <person name="Pauchet Y."/>
        </authorList>
    </citation>
    <scope>NUCLEOTIDE SEQUENCE</scope>
    <source>
        <strain evidence="2">RBIC_L_NR</strain>
    </source>
</reference>
<proteinExistence type="predicted"/>
<dbReference type="PANTHER" id="PTHR47331">
    <property type="entry name" value="PHD-TYPE DOMAIN-CONTAINING PROTEIN"/>
    <property type="match status" value="1"/>
</dbReference>
<dbReference type="EMBL" id="JANEYF010000269">
    <property type="protein sequence ID" value="KAJ8971021.1"/>
    <property type="molecule type" value="Genomic_DNA"/>
</dbReference>
<comment type="caution">
    <text evidence="2">The sequence shown here is derived from an EMBL/GenBank/DDBJ whole genome shotgun (WGS) entry which is preliminary data.</text>
</comment>
<dbReference type="AlphaFoldDB" id="A0AAV8ZTH1"/>
<protein>
    <submittedName>
        <fullName evidence="2">Uncharacterized protein</fullName>
    </submittedName>
</protein>
<keyword evidence="3" id="KW-1185">Reference proteome</keyword>
<feature type="compositionally biased region" description="Polar residues" evidence="1">
    <location>
        <begin position="198"/>
        <end position="210"/>
    </location>
</feature>
<accession>A0AAV8ZTH1</accession>
<evidence type="ECO:0000313" key="3">
    <source>
        <dbReference type="Proteomes" id="UP001162156"/>
    </source>
</evidence>
<evidence type="ECO:0000313" key="2">
    <source>
        <dbReference type="EMBL" id="KAJ8971021.1"/>
    </source>
</evidence>
<dbReference type="PANTHER" id="PTHR47331:SF2">
    <property type="match status" value="1"/>
</dbReference>
<name>A0AAV8ZTH1_9CUCU</name>
<feature type="region of interest" description="Disordered" evidence="1">
    <location>
        <begin position="198"/>
        <end position="248"/>
    </location>
</feature>
<gene>
    <name evidence="2" type="ORF">NQ314_000940</name>
</gene>
<organism evidence="2 3">
    <name type="scientific">Rhamnusium bicolor</name>
    <dbReference type="NCBI Taxonomy" id="1586634"/>
    <lineage>
        <taxon>Eukaryota</taxon>
        <taxon>Metazoa</taxon>
        <taxon>Ecdysozoa</taxon>
        <taxon>Arthropoda</taxon>
        <taxon>Hexapoda</taxon>
        <taxon>Insecta</taxon>
        <taxon>Pterygota</taxon>
        <taxon>Neoptera</taxon>
        <taxon>Endopterygota</taxon>
        <taxon>Coleoptera</taxon>
        <taxon>Polyphaga</taxon>
        <taxon>Cucujiformia</taxon>
        <taxon>Chrysomeloidea</taxon>
        <taxon>Cerambycidae</taxon>
        <taxon>Lepturinae</taxon>
        <taxon>Rhagiini</taxon>
        <taxon>Rhamnusium</taxon>
    </lineage>
</organism>
<sequence>MWFSGPEFLKGGPEHWPIDISMATPISLCEIPEVRKQTQSFVLASSSELFPFSRFSSLTRLKRTTAYIIRFLNNCRKPKTQRQLGILSLNEINEAFCKLIKLSQQETFPDELSNLSKNNTVSKKSRILSLSPFLDEDKIMRVGGRLRHSPYMFHKKHPAVLSSKHRLTYLIVRYEHFKLLHSGPQSLLAAVRESFWPTSGSNQLQSNADTNLDYGEEDSKCKAETSDKHYRIYKPNRKKSKVKTENRQ</sequence>
<dbReference type="Proteomes" id="UP001162156">
    <property type="component" value="Unassembled WGS sequence"/>
</dbReference>